<feature type="region of interest" description="Disordered" evidence="1">
    <location>
        <begin position="900"/>
        <end position="933"/>
    </location>
</feature>
<reference evidence="2 3" key="1">
    <citation type="journal article" date="2019" name="Nat. Ecol. Evol.">
        <title>Megaphylogeny resolves global patterns of mushroom evolution.</title>
        <authorList>
            <person name="Varga T."/>
            <person name="Krizsan K."/>
            <person name="Foldi C."/>
            <person name="Dima B."/>
            <person name="Sanchez-Garcia M."/>
            <person name="Sanchez-Ramirez S."/>
            <person name="Szollosi G.J."/>
            <person name="Szarkandi J.G."/>
            <person name="Papp V."/>
            <person name="Albert L."/>
            <person name="Andreopoulos W."/>
            <person name="Angelini C."/>
            <person name="Antonin V."/>
            <person name="Barry K.W."/>
            <person name="Bougher N.L."/>
            <person name="Buchanan P."/>
            <person name="Buyck B."/>
            <person name="Bense V."/>
            <person name="Catcheside P."/>
            <person name="Chovatia M."/>
            <person name="Cooper J."/>
            <person name="Damon W."/>
            <person name="Desjardin D."/>
            <person name="Finy P."/>
            <person name="Geml J."/>
            <person name="Haridas S."/>
            <person name="Hughes K."/>
            <person name="Justo A."/>
            <person name="Karasinski D."/>
            <person name="Kautmanova I."/>
            <person name="Kiss B."/>
            <person name="Kocsube S."/>
            <person name="Kotiranta H."/>
            <person name="LaButti K.M."/>
            <person name="Lechner B.E."/>
            <person name="Liimatainen K."/>
            <person name="Lipzen A."/>
            <person name="Lukacs Z."/>
            <person name="Mihaltcheva S."/>
            <person name="Morgado L.N."/>
            <person name="Niskanen T."/>
            <person name="Noordeloos M.E."/>
            <person name="Ohm R.A."/>
            <person name="Ortiz-Santana B."/>
            <person name="Ovrebo C."/>
            <person name="Racz N."/>
            <person name="Riley R."/>
            <person name="Savchenko A."/>
            <person name="Shiryaev A."/>
            <person name="Soop K."/>
            <person name="Spirin V."/>
            <person name="Szebenyi C."/>
            <person name="Tomsovsky M."/>
            <person name="Tulloss R.E."/>
            <person name="Uehling J."/>
            <person name="Grigoriev I.V."/>
            <person name="Vagvolgyi C."/>
            <person name="Papp T."/>
            <person name="Martin F.M."/>
            <person name="Miettinen O."/>
            <person name="Hibbett D.S."/>
            <person name="Nagy L.G."/>
        </authorList>
    </citation>
    <scope>NUCLEOTIDE SEQUENCE [LARGE SCALE GENOMIC DNA]</scope>
    <source>
        <strain evidence="2 3">FP101781</strain>
    </source>
</reference>
<organism evidence="2 3">
    <name type="scientific">Coprinellus micaceus</name>
    <name type="common">Glistening ink-cap mushroom</name>
    <name type="synonym">Coprinus micaceus</name>
    <dbReference type="NCBI Taxonomy" id="71717"/>
    <lineage>
        <taxon>Eukaryota</taxon>
        <taxon>Fungi</taxon>
        <taxon>Dikarya</taxon>
        <taxon>Basidiomycota</taxon>
        <taxon>Agaricomycotina</taxon>
        <taxon>Agaricomycetes</taxon>
        <taxon>Agaricomycetidae</taxon>
        <taxon>Agaricales</taxon>
        <taxon>Agaricineae</taxon>
        <taxon>Psathyrellaceae</taxon>
        <taxon>Coprinellus</taxon>
    </lineage>
</organism>
<gene>
    <name evidence="2" type="ORF">FA13DRAFT_1721623</name>
</gene>
<protein>
    <submittedName>
        <fullName evidence="2">Uncharacterized protein</fullName>
    </submittedName>
</protein>
<accession>A0A4Y7RYW3</accession>
<evidence type="ECO:0000313" key="3">
    <source>
        <dbReference type="Proteomes" id="UP000298030"/>
    </source>
</evidence>
<name>A0A4Y7RYW3_COPMI</name>
<proteinExistence type="predicted"/>
<feature type="compositionally biased region" description="Basic and acidic residues" evidence="1">
    <location>
        <begin position="922"/>
        <end position="933"/>
    </location>
</feature>
<evidence type="ECO:0000313" key="2">
    <source>
        <dbReference type="EMBL" id="TEB14169.1"/>
    </source>
</evidence>
<dbReference type="AlphaFoldDB" id="A0A4Y7RYW3"/>
<keyword evidence="3" id="KW-1185">Reference proteome</keyword>
<dbReference type="EMBL" id="QPFP01000398">
    <property type="protein sequence ID" value="TEB14169.1"/>
    <property type="molecule type" value="Genomic_DNA"/>
</dbReference>
<dbReference type="STRING" id="71717.A0A4Y7RYW3"/>
<comment type="caution">
    <text evidence="2">The sequence shown here is derived from an EMBL/GenBank/DDBJ whole genome shotgun (WGS) entry which is preliminary data.</text>
</comment>
<dbReference type="OrthoDB" id="3261690at2759"/>
<sequence length="933" mass="105203">MSDDENTEDLRLSIDQFVELMRTLLAEDNSPAFIHLVLAGTFEGRHVAIDALENRLYTPGDEDVEEDDLYPYDVSRDVDSVLGMADNICVYGKHLVFHILHKYSDSLTKDVGITRSIRYRGISYQVDLHRIANIGFAKWGVRNEIRIFFPGLWVPKMREHHRIEIPEAEAFYRVLRGVINDLLPNNRGGNLAPDLGSEMFRSRAANGTLTFGGRVLDEDSAAQLGECLRDAIDNAIADGEQIEWARGGVKDGHPHSPDRADEAFRAFLDDHGLSEEALDEEPDNWFFDIGVEISSTNKDDSIAWRTDSHFHLLHEVCGIDHIHSKRLTSMGSTLYYRDFTSHLVDVAGCRVDTGVGPARGRLGILRMQAYQSDKSLTANPAEGNGFHAKHTTLSQLIDKNNPAFFDGIYKIYENSEQQGIISNARIEVRLPYAFQHLFYGVGNEADWRRWVVAIPCEAWWGIRYLPIVAYKMVADLQFRASPVVRTNLRAVTLLAGITWLANSLHATPDTGPSSRQLLSVVLPRVPRRDIDDRNMPYRISKPTGRIPMDVDMGFEELNRMTPTAAVNAGGAFENRMSPNPAPYPFNGGPDEERDNELVPAYLRGYIFLFGILYDQGNPVPIVAFSGAGYLSETAFQYLYGATFQAFRDYIYNGDLFTKGNPSRTRNRVRQLVFIPPPNTSIPTVFNLPGGDRTLPTMDFGAQGMDDSDSDDGGADLVTRNEFLSKIYHQLMVDVIAVSPNPKRRSLPSYCTISNEHRDMVTDDIFKDKNVGKYLRIARMKIATSDEWTSAFNHLLPAPGSDPKPAKAQNYPQCAYYKMWGHFILHVPANSVISARKDLKKMFDQLAWFPWAKSDRIWETNSKKDAIMTLSPGLEEKKPGPHILTRRGWRWDGSVVWKPIPRPAQEPQVIEISDNSDDDDDDGRNSHEIIDVSD</sequence>
<dbReference type="Proteomes" id="UP000298030">
    <property type="component" value="Unassembled WGS sequence"/>
</dbReference>
<evidence type="ECO:0000256" key="1">
    <source>
        <dbReference type="SAM" id="MobiDB-lite"/>
    </source>
</evidence>